<evidence type="ECO:0000313" key="1">
    <source>
        <dbReference type="EMBL" id="PHN00616.1"/>
    </source>
</evidence>
<dbReference type="OrthoDB" id="9926875at2"/>
<dbReference type="EMBL" id="PDUD01000091">
    <property type="protein sequence ID" value="PHN00616.1"/>
    <property type="molecule type" value="Genomic_DNA"/>
</dbReference>
<dbReference type="Proteomes" id="UP000223913">
    <property type="component" value="Unassembled WGS sequence"/>
</dbReference>
<sequence>MKQNTYKILEIIQALDEETLKQARLYLLSPLHCTNESLLRLFDHLVKQKEKGWVFQKEKAYRAVETEKKYTNKAISRLMSLLTKELEAFLAWRTYRTDKYAQEFYRLHAWQEFRLDKFFFQNTRQLQQQIDEGDQGALFYEKFLLAKALFFHPATDKYDIRRAQYLQMMRFIERDTVLKTLKFGGEWLLYKRVIQVENVPPLLISLIREFAFIDEPDFSIRFFAGILQLYEQNSPPAHFTELFALLQQHWGILSWEEAALAVKLLINFAGPKAEQGQDFYLDQLFALIKWALETELFLEKGRITEVRFTNVVAIAAKLKAFGWAQSFVAQYKYHLVLEEKEDIEGVLALNQAYILYHEGFVKLPDTALLEEAYRLLANTPKSTDVTNLRIYSLSVRVLFDLLLFSETEFFIEQFFAVIKNFRSFLGRQKKISRIKKTAYREFLDYMVQFGRFCLRPDATPERILQYRREIASKEFFLKDWLLTRLEHIAQQKYRR</sequence>
<name>A0A2D0MWW2_FLAN2</name>
<dbReference type="RefSeq" id="WP_099155966.1">
    <property type="nucleotide sequence ID" value="NZ_PDUD01000091.1"/>
</dbReference>
<keyword evidence="2" id="KW-1185">Reference proteome</keyword>
<dbReference type="AlphaFoldDB" id="A0A2D0MWW2"/>
<protein>
    <submittedName>
        <fullName evidence="1">Uncharacterized protein</fullName>
    </submittedName>
</protein>
<accession>A0A2D0MWW2</accession>
<evidence type="ECO:0000313" key="2">
    <source>
        <dbReference type="Proteomes" id="UP000223913"/>
    </source>
</evidence>
<comment type="caution">
    <text evidence="1">The sequence shown here is derived from an EMBL/GenBank/DDBJ whole genome shotgun (WGS) entry which is preliminary data.</text>
</comment>
<gene>
    <name evidence="1" type="ORF">CRP01_41285</name>
</gene>
<reference evidence="1 2" key="1">
    <citation type="submission" date="2017-10" db="EMBL/GenBank/DDBJ databases">
        <title>The draft genome sequence of Lewinella nigricans NBRC 102662.</title>
        <authorList>
            <person name="Wang K."/>
        </authorList>
    </citation>
    <scope>NUCLEOTIDE SEQUENCE [LARGE SCALE GENOMIC DNA]</scope>
    <source>
        <strain evidence="1 2">NBRC 102662</strain>
    </source>
</reference>
<organism evidence="1 2">
    <name type="scientific">Flavilitoribacter nigricans (strain ATCC 23147 / DSM 23189 / NBRC 102662 / NCIMB 1420 / SS-2)</name>
    <name type="common">Lewinella nigricans</name>
    <dbReference type="NCBI Taxonomy" id="1122177"/>
    <lineage>
        <taxon>Bacteria</taxon>
        <taxon>Pseudomonadati</taxon>
        <taxon>Bacteroidota</taxon>
        <taxon>Saprospiria</taxon>
        <taxon>Saprospirales</taxon>
        <taxon>Lewinellaceae</taxon>
        <taxon>Flavilitoribacter</taxon>
    </lineage>
</organism>
<proteinExistence type="predicted"/>